<comment type="caution">
    <text evidence="1">The sequence shown here is derived from an EMBL/GenBank/DDBJ whole genome shotgun (WGS) entry which is preliminary data.</text>
</comment>
<evidence type="ECO:0000313" key="1">
    <source>
        <dbReference type="EMBL" id="RLJ72631.1"/>
    </source>
</evidence>
<keyword evidence="4" id="KW-1185">Reference proteome</keyword>
<gene>
    <name evidence="1" type="ORF">BCL90_4262</name>
    <name evidence="2" type="ORF">E3V97_23805</name>
</gene>
<dbReference type="Proteomes" id="UP000297429">
    <property type="component" value="Unassembled WGS sequence"/>
</dbReference>
<protein>
    <submittedName>
        <fullName evidence="1">Uncharacterized protein</fullName>
    </submittedName>
</protein>
<proteinExistence type="predicted"/>
<sequence length="401" mass="46289">MQKEKTKNLELSNWLPGKMMYELISFREIILDTIKVGAVHQCPGKELQNKILKESKRIISSIQHNVTQIAPDRSKAYIRQHQHGLVQLMDELAAMVDEDNLNTCQKNKNKEISSIINLLNQMVLDIQQYLPYYFDYDCAVPITTQKQLLVNIAENSSQILKNLEELHANNEIIIVLKHIFEHLNSSPGHFTFEQAIYLHDFFESLEIALNKSLPSLTMQGIIVLLVSLNFNHPYFYHSCCSHFNHELQKCESISEQYRLIHFFKKLIGQVFKTISIPYNRNLSNIDESLLRYIESEISYLKSIDSIAEDLSRGGILDSNFKVTFTVRQLAIFIHLQVEAGIITTQSPKSLHQYITKHYSSVEQDTISEKSFKNAYYGNIGKDVEKVIDKIVAMLAIAQEKY</sequence>
<reference evidence="2 4" key="2">
    <citation type="submission" date="2019-03" db="EMBL/GenBank/DDBJ databases">
        <authorList>
            <person name="He R.-H."/>
        </authorList>
    </citation>
    <scope>NUCLEOTIDE SEQUENCE [LARGE SCALE GENOMIC DNA]</scope>
    <source>
        <strain evidence="2 4">DSM 19624</strain>
    </source>
</reference>
<dbReference type="AlphaFoldDB" id="A0A497XTH2"/>
<evidence type="ECO:0000313" key="2">
    <source>
        <dbReference type="EMBL" id="TFB28059.1"/>
    </source>
</evidence>
<dbReference type="OrthoDB" id="751634at2"/>
<dbReference type="Proteomes" id="UP000273898">
    <property type="component" value="Unassembled WGS sequence"/>
</dbReference>
<name>A0A497XTH2_9SPHI</name>
<accession>A0A497XTH2</accession>
<dbReference type="RefSeq" id="WP_121286620.1">
    <property type="nucleotide sequence ID" value="NZ_RCCK01000014.1"/>
</dbReference>
<dbReference type="EMBL" id="SOPX01000007">
    <property type="protein sequence ID" value="TFB28059.1"/>
    <property type="molecule type" value="Genomic_DNA"/>
</dbReference>
<evidence type="ECO:0000313" key="3">
    <source>
        <dbReference type="Proteomes" id="UP000273898"/>
    </source>
</evidence>
<evidence type="ECO:0000313" key="4">
    <source>
        <dbReference type="Proteomes" id="UP000297429"/>
    </source>
</evidence>
<reference evidence="1 3" key="1">
    <citation type="submission" date="2018-10" db="EMBL/GenBank/DDBJ databases">
        <title>Genomic Encyclopedia of Archaeal and Bacterial Type Strains, Phase II (KMG-II): from individual species to whole genera.</title>
        <authorList>
            <person name="Goeker M."/>
        </authorList>
    </citation>
    <scope>NUCLEOTIDE SEQUENCE [LARGE SCALE GENOMIC DNA]</scope>
    <source>
        <strain evidence="1 3">DSM 19624</strain>
    </source>
</reference>
<organism evidence="1 3">
    <name type="scientific">Pedobacter alluvionis</name>
    <dbReference type="NCBI Taxonomy" id="475253"/>
    <lineage>
        <taxon>Bacteria</taxon>
        <taxon>Pseudomonadati</taxon>
        <taxon>Bacteroidota</taxon>
        <taxon>Sphingobacteriia</taxon>
        <taxon>Sphingobacteriales</taxon>
        <taxon>Sphingobacteriaceae</taxon>
        <taxon>Pedobacter</taxon>
    </lineage>
</organism>
<dbReference type="EMBL" id="RCCK01000014">
    <property type="protein sequence ID" value="RLJ72631.1"/>
    <property type="molecule type" value="Genomic_DNA"/>
</dbReference>